<gene>
    <name evidence="2" type="ORF">FVF75_15185</name>
</gene>
<evidence type="ECO:0008006" key="4">
    <source>
        <dbReference type="Google" id="ProtNLM"/>
    </source>
</evidence>
<name>A0A5D0R9P8_9RHOB</name>
<dbReference type="PROSITE" id="PS51257">
    <property type="entry name" value="PROKAR_LIPOPROTEIN"/>
    <property type="match status" value="1"/>
</dbReference>
<dbReference type="Proteomes" id="UP000322080">
    <property type="component" value="Unassembled WGS sequence"/>
</dbReference>
<keyword evidence="3" id="KW-1185">Reference proteome</keyword>
<proteinExistence type="predicted"/>
<comment type="caution">
    <text evidence="2">The sequence shown here is derived from an EMBL/GenBank/DDBJ whole genome shotgun (WGS) entry which is preliminary data.</text>
</comment>
<protein>
    <recommendedName>
        <fullName evidence="4">Lipoprotein</fullName>
    </recommendedName>
</protein>
<sequence length="158" mass="16847">MIRLIAFVAALSLPLPGLALSCLPYSHTQAFLDANAAAERYIVVTGRLDFDSRDLPGTDGVNAAEDSTLSARVTGTSLSYAGFVTPFDRTIRVNVACAAMWCGQLDAGHHYLMFLRQGGGDWVLEQAPCTPMAFFEPTAQMEAEVVACMQGGPCAAVR</sequence>
<dbReference type="EMBL" id="VSIY01000015">
    <property type="protein sequence ID" value="TYB77605.1"/>
    <property type="molecule type" value="Genomic_DNA"/>
</dbReference>
<feature type="chain" id="PRO_5022822463" description="Lipoprotein" evidence="1">
    <location>
        <begin position="20"/>
        <end position="158"/>
    </location>
</feature>
<evidence type="ECO:0000256" key="1">
    <source>
        <dbReference type="SAM" id="SignalP"/>
    </source>
</evidence>
<organism evidence="2 3">
    <name type="scientific">Maritimibacter fusiformis</name>
    <dbReference type="NCBI Taxonomy" id="2603819"/>
    <lineage>
        <taxon>Bacteria</taxon>
        <taxon>Pseudomonadati</taxon>
        <taxon>Pseudomonadota</taxon>
        <taxon>Alphaproteobacteria</taxon>
        <taxon>Rhodobacterales</taxon>
        <taxon>Roseobacteraceae</taxon>
        <taxon>Maritimibacter</taxon>
    </lineage>
</organism>
<feature type="signal peptide" evidence="1">
    <location>
        <begin position="1"/>
        <end position="19"/>
    </location>
</feature>
<evidence type="ECO:0000313" key="3">
    <source>
        <dbReference type="Proteomes" id="UP000322080"/>
    </source>
</evidence>
<dbReference type="RefSeq" id="WP_148379531.1">
    <property type="nucleotide sequence ID" value="NZ_VSIY01000015.1"/>
</dbReference>
<evidence type="ECO:0000313" key="2">
    <source>
        <dbReference type="EMBL" id="TYB77605.1"/>
    </source>
</evidence>
<reference evidence="2 3" key="1">
    <citation type="submission" date="2019-08" db="EMBL/GenBank/DDBJ databases">
        <title>Identification of a novel species of the genus Boseongicola.</title>
        <authorList>
            <person name="Zhang X.-Q."/>
        </authorList>
    </citation>
    <scope>NUCLEOTIDE SEQUENCE [LARGE SCALE GENOMIC DNA]</scope>
    <source>
        <strain evidence="2 3">HY14</strain>
    </source>
</reference>
<accession>A0A5D0R9P8</accession>
<keyword evidence="1" id="KW-0732">Signal</keyword>
<dbReference type="AlphaFoldDB" id="A0A5D0R9P8"/>